<evidence type="ECO:0000313" key="3">
    <source>
        <dbReference type="EMBL" id="KAA9325606.1"/>
    </source>
</evidence>
<feature type="chain" id="PRO_5025059952" evidence="1">
    <location>
        <begin position="24"/>
        <end position="146"/>
    </location>
</feature>
<dbReference type="PANTHER" id="PTHR43031">
    <property type="entry name" value="FAD-DEPENDENT OXIDOREDUCTASE"/>
    <property type="match status" value="1"/>
</dbReference>
<comment type="caution">
    <text evidence="3">The sequence shown here is derived from an EMBL/GenBank/DDBJ whole genome shotgun (WGS) entry which is preliminary data.</text>
</comment>
<sequence>MKPIYLLFAATFIFASCTQSSNATEKTELLPSDQTRNATENGLKTIRTAEAKTLLAQRKDLVILDVRTPQEYAGGHLKNAMLLNKNDLDFEAKLKALDKEKTYLVYCAVGGRSGQAAKMMQEMGFRNIYDATEGFNPLKDAGAAVE</sequence>
<keyword evidence="1" id="KW-0732">Signal</keyword>
<dbReference type="PANTHER" id="PTHR43031:SF1">
    <property type="entry name" value="PYRIDINE NUCLEOTIDE-DISULPHIDE OXIDOREDUCTASE"/>
    <property type="match status" value="1"/>
</dbReference>
<gene>
    <name evidence="3" type="ORF">F0P94_16840</name>
</gene>
<keyword evidence="4" id="KW-1185">Reference proteome</keyword>
<dbReference type="Gene3D" id="3.40.250.10">
    <property type="entry name" value="Rhodanese-like domain"/>
    <property type="match status" value="1"/>
</dbReference>
<evidence type="ECO:0000313" key="4">
    <source>
        <dbReference type="Proteomes" id="UP000326570"/>
    </source>
</evidence>
<name>A0A5N1IKG9_9BACT</name>
<dbReference type="RefSeq" id="WP_150905221.1">
    <property type="nucleotide sequence ID" value="NZ_VTWT01000011.1"/>
</dbReference>
<dbReference type="CDD" id="cd00158">
    <property type="entry name" value="RHOD"/>
    <property type="match status" value="1"/>
</dbReference>
<dbReference type="Proteomes" id="UP000326570">
    <property type="component" value="Unassembled WGS sequence"/>
</dbReference>
<dbReference type="PROSITE" id="PS51257">
    <property type="entry name" value="PROKAR_LIPOPROTEIN"/>
    <property type="match status" value="1"/>
</dbReference>
<feature type="signal peptide" evidence="1">
    <location>
        <begin position="1"/>
        <end position="23"/>
    </location>
</feature>
<dbReference type="SMART" id="SM00450">
    <property type="entry name" value="RHOD"/>
    <property type="match status" value="1"/>
</dbReference>
<dbReference type="Pfam" id="PF00581">
    <property type="entry name" value="Rhodanese"/>
    <property type="match status" value="1"/>
</dbReference>
<feature type="domain" description="Rhodanese" evidence="2">
    <location>
        <begin position="57"/>
        <end position="146"/>
    </location>
</feature>
<dbReference type="InterPro" id="IPR050229">
    <property type="entry name" value="GlpE_sulfurtransferase"/>
</dbReference>
<evidence type="ECO:0000256" key="1">
    <source>
        <dbReference type="SAM" id="SignalP"/>
    </source>
</evidence>
<evidence type="ECO:0000259" key="2">
    <source>
        <dbReference type="PROSITE" id="PS50206"/>
    </source>
</evidence>
<dbReference type="AlphaFoldDB" id="A0A5N1IKG9"/>
<dbReference type="InterPro" id="IPR036873">
    <property type="entry name" value="Rhodanese-like_dom_sf"/>
</dbReference>
<dbReference type="EMBL" id="VTWT01000011">
    <property type="protein sequence ID" value="KAA9325606.1"/>
    <property type="molecule type" value="Genomic_DNA"/>
</dbReference>
<organism evidence="3 4">
    <name type="scientific">Adhaeribacter soli</name>
    <dbReference type="NCBI Taxonomy" id="2607655"/>
    <lineage>
        <taxon>Bacteria</taxon>
        <taxon>Pseudomonadati</taxon>
        <taxon>Bacteroidota</taxon>
        <taxon>Cytophagia</taxon>
        <taxon>Cytophagales</taxon>
        <taxon>Hymenobacteraceae</taxon>
        <taxon>Adhaeribacter</taxon>
    </lineage>
</organism>
<accession>A0A5N1IKG9</accession>
<dbReference type="InterPro" id="IPR001763">
    <property type="entry name" value="Rhodanese-like_dom"/>
</dbReference>
<protein>
    <submittedName>
        <fullName evidence="3">Rhodanese-like domain-containing protein</fullName>
    </submittedName>
</protein>
<proteinExistence type="predicted"/>
<dbReference type="PROSITE" id="PS50206">
    <property type="entry name" value="RHODANESE_3"/>
    <property type="match status" value="1"/>
</dbReference>
<reference evidence="3 4" key="1">
    <citation type="submission" date="2019-09" db="EMBL/GenBank/DDBJ databases">
        <title>Genome sequence of Adhaeribacter sp. M2.</title>
        <authorList>
            <person name="Srinivasan S."/>
        </authorList>
    </citation>
    <scope>NUCLEOTIDE SEQUENCE [LARGE SCALE GENOMIC DNA]</scope>
    <source>
        <strain evidence="3 4">M2</strain>
    </source>
</reference>
<dbReference type="SUPFAM" id="SSF52821">
    <property type="entry name" value="Rhodanese/Cell cycle control phosphatase"/>
    <property type="match status" value="1"/>
</dbReference>